<comment type="caution">
    <text evidence="2">The sequence shown here is derived from an EMBL/GenBank/DDBJ whole genome shotgun (WGS) entry which is preliminary data.</text>
</comment>
<feature type="region of interest" description="Disordered" evidence="1">
    <location>
        <begin position="19"/>
        <end position="40"/>
    </location>
</feature>
<dbReference type="EMBL" id="JBBCAQ010000010">
    <property type="protein sequence ID" value="KAK7601434.1"/>
    <property type="molecule type" value="Genomic_DNA"/>
</dbReference>
<proteinExistence type="predicted"/>
<reference evidence="2 3" key="1">
    <citation type="submission" date="2024-03" db="EMBL/GenBank/DDBJ databases">
        <title>Adaptation during the transition from Ophiocordyceps entomopathogen to insect associate is accompanied by gene loss and intensified selection.</title>
        <authorList>
            <person name="Ward C.M."/>
            <person name="Onetto C.A."/>
            <person name="Borneman A.R."/>
        </authorList>
    </citation>
    <scope>NUCLEOTIDE SEQUENCE [LARGE SCALE GENOMIC DNA]</scope>
    <source>
        <strain evidence="2">AWRI1</strain>
        <tissue evidence="2">Single Adult Female</tissue>
    </source>
</reference>
<dbReference type="AlphaFoldDB" id="A0AAN9TLN6"/>
<evidence type="ECO:0000313" key="2">
    <source>
        <dbReference type="EMBL" id="KAK7601434.1"/>
    </source>
</evidence>
<feature type="region of interest" description="Disordered" evidence="1">
    <location>
        <begin position="104"/>
        <end position="125"/>
    </location>
</feature>
<gene>
    <name evidence="2" type="ORF">V9T40_008875</name>
</gene>
<evidence type="ECO:0000313" key="3">
    <source>
        <dbReference type="Proteomes" id="UP001367676"/>
    </source>
</evidence>
<evidence type="ECO:0000256" key="1">
    <source>
        <dbReference type="SAM" id="MobiDB-lite"/>
    </source>
</evidence>
<protein>
    <submittedName>
        <fullName evidence="2">Uncharacterized protein</fullName>
    </submittedName>
</protein>
<keyword evidence="3" id="KW-1185">Reference proteome</keyword>
<sequence length="125" mass="13570">MGRPNSFRFVLFTVTKNDKSSHKKSPLAISAANKSSSQSYTKHQDAVVVDLSKMDLDLDEVDGPSSYIVENKNTVSMEPLSASKLQLLQDTTMIESALDLDSLEESTSSVGANSHAGLIKNKHTL</sequence>
<name>A0AAN9TLN6_9HEMI</name>
<accession>A0AAN9TLN6</accession>
<organism evidence="2 3">
    <name type="scientific">Parthenolecanium corni</name>
    <dbReference type="NCBI Taxonomy" id="536013"/>
    <lineage>
        <taxon>Eukaryota</taxon>
        <taxon>Metazoa</taxon>
        <taxon>Ecdysozoa</taxon>
        <taxon>Arthropoda</taxon>
        <taxon>Hexapoda</taxon>
        <taxon>Insecta</taxon>
        <taxon>Pterygota</taxon>
        <taxon>Neoptera</taxon>
        <taxon>Paraneoptera</taxon>
        <taxon>Hemiptera</taxon>
        <taxon>Sternorrhyncha</taxon>
        <taxon>Coccoidea</taxon>
        <taxon>Coccidae</taxon>
        <taxon>Parthenolecanium</taxon>
    </lineage>
</organism>
<dbReference type="Proteomes" id="UP001367676">
    <property type="component" value="Unassembled WGS sequence"/>
</dbReference>